<organism evidence="2 3">
    <name type="scientific">Rotaria sordida</name>
    <dbReference type="NCBI Taxonomy" id="392033"/>
    <lineage>
        <taxon>Eukaryota</taxon>
        <taxon>Metazoa</taxon>
        <taxon>Spiralia</taxon>
        <taxon>Gnathifera</taxon>
        <taxon>Rotifera</taxon>
        <taxon>Eurotatoria</taxon>
        <taxon>Bdelloidea</taxon>
        <taxon>Philodinida</taxon>
        <taxon>Philodinidae</taxon>
        <taxon>Rotaria</taxon>
    </lineage>
</organism>
<feature type="region of interest" description="Disordered" evidence="1">
    <location>
        <begin position="77"/>
        <end position="116"/>
    </location>
</feature>
<reference evidence="2" key="1">
    <citation type="submission" date="2021-02" db="EMBL/GenBank/DDBJ databases">
        <authorList>
            <person name="Nowell W R."/>
        </authorList>
    </citation>
    <scope>NUCLEOTIDE SEQUENCE</scope>
</reference>
<protein>
    <submittedName>
        <fullName evidence="2">Uncharacterized protein</fullName>
    </submittedName>
</protein>
<dbReference type="AlphaFoldDB" id="A0A819Y248"/>
<proteinExistence type="predicted"/>
<feature type="compositionally biased region" description="Polar residues" evidence="1">
    <location>
        <begin position="296"/>
        <end position="313"/>
    </location>
</feature>
<feature type="region of interest" description="Disordered" evidence="1">
    <location>
        <begin position="288"/>
        <end position="321"/>
    </location>
</feature>
<comment type="caution">
    <text evidence="2">The sequence shown here is derived from an EMBL/GenBank/DDBJ whole genome shotgun (WGS) entry which is preliminary data.</text>
</comment>
<gene>
    <name evidence="2" type="ORF">JBS370_LOCUS33970</name>
</gene>
<evidence type="ECO:0000256" key="1">
    <source>
        <dbReference type="SAM" id="MobiDB-lite"/>
    </source>
</evidence>
<accession>A0A819Y248</accession>
<sequence length="321" mass="35888">MYNYSSVTDNNDDTQRHLSPEYIHQSYHDLQPVPLSPLSQSIIDTNSRNPLQSRQYNPTFENYRSANESLSTVIHSTTNNQNNCAPPPTVTGSPAKRRRTFPGRSNPPLTAPPVRRRFDPTVQKNVAVGTTTSTSRTTTAGINQIIKPVVKLCEETNQLAKEVLKILTEQTNLTRELVNFSRELQKATQQLSHTVHMQAKVLQTRQQNDDEDVSMELNGINVSHVQRGASLNATARALVRAGYDEMASFNDLRPGEFDILLDYLAYVHGLPPATTFANSQAIKNSLQQMKHDIKKQTPNQSSKRTSTATQQTHGAHDDDEV</sequence>
<dbReference type="Proteomes" id="UP000663836">
    <property type="component" value="Unassembled WGS sequence"/>
</dbReference>
<evidence type="ECO:0000313" key="3">
    <source>
        <dbReference type="Proteomes" id="UP000663836"/>
    </source>
</evidence>
<dbReference type="EMBL" id="CAJOBD010010309">
    <property type="protein sequence ID" value="CAF4150604.1"/>
    <property type="molecule type" value="Genomic_DNA"/>
</dbReference>
<evidence type="ECO:0000313" key="2">
    <source>
        <dbReference type="EMBL" id="CAF4150604.1"/>
    </source>
</evidence>
<name>A0A819Y248_9BILA</name>